<reference evidence="2" key="1">
    <citation type="journal article" date="2023" name="Mol. Phylogenet. Evol.">
        <title>Genome-scale phylogeny and comparative genomics of the fungal order Sordariales.</title>
        <authorList>
            <person name="Hensen N."/>
            <person name="Bonometti L."/>
            <person name="Westerberg I."/>
            <person name="Brannstrom I.O."/>
            <person name="Guillou S."/>
            <person name="Cros-Aarteil S."/>
            <person name="Calhoun S."/>
            <person name="Haridas S."/>
            <person name="Kuo A."/>
            <person name="Mondo S."/>
            <person name="Pangilinan J."/>
            <person name="Riley R."/>
            <person name="LaButti K."/>
            <person name="Andreopoulos B."/>
            <person name="Lipzen A."/>
            <person name="Chen C."/>
            <person name="Yan M."/>
            <person name="Daum C."/>
            <person name="Ng V."/>
            <person name="Clum A."/>
            <person name="Steindorff A."/>
            <person name="Ohm R.A."/>
            <person name="Martin F."/>
            <person name="Silar P."/>
            <person name="Natvig D.O."/>
            <person name="Lalanne C."/>
            <person name="Gautier V."/>
            <person name="Ament-Velasquez S.L."/>
            <person name="Kruys A."/>
            <person name="Hutchinson M.I."/>
            <person name="Powell A.J."/>
            <person name="Barry K."/>
            <person name="Miller A.N."/>
            <person name="Grigoriev I.V."/>
            <person name="Debuchy R."/>
            <person name="Gladieux P."/>
            <person name="Hiltunen Thoren M."/>
            <person name="Johannesson H."/>
        </authorList>
    </citation>
    <scope>NUCLEOTIDE SEQUENCE</scope>
    <source>
        <strain evidence="2">CBS 123565</strain>
    </source>
</reference>
<gene>
    <name evidence="2" type="ORF">BT67DRAFT_310213</name>
</gene>
<evidence type="ECO:0000313" key="2">
    <source>
        <dbReference type="EMBL" id="KAK4134172.1"/>
    </source>
</evidence>
<sequence length="92" mass="10204">MSRCNTIPLPFQVSRPPGHHPYSTPLTHHSSSPNSNLPVLSDWSLSTRQPDRAKRLAGRVVEDVKKKHTIVHVPDAAGECVDGGSRPEYRGW</sequence>
<protein>
    <submittedName>
        <fullName evidence="2">Uncharacterized protein</fullName>
    </submittedName>
</protein>
<keyword evidence="3" id="KW-1185">Reference proteome</keyword>
<feature type="region of interest" description="Disordered" evidence="1">
    <location>
        <begin position="1"/>
        <end position="38"/>
    </location>
</feature>
<organism evidence="2 3">
    <name type="scientific">Trichocladium antarcticum</name>
    <dbReference type="NCBI Taxonomy" id="1450529"/>
    <lineage>
        <taxon>Eukaryota</taxon>
        <taxon>Fungi</taxon>
        <taxon>Dikarya</taxon>
        <taxon>Ascomycota</taxon>
        <taxon>Pezizomycotina</taxon>
        <taxon>Sordariomycetes</taxon>
        <taxon>Sordariomycetidae</taxon>
        <taxon>Sordariales</taxon>
        <taxon>Chaetomiaceae</taxon>
        <taxon>Trichocladium</taxon>
    </lineage>
</organism>
<dbReference type="EMBL" id="MU853409">
    <property type="protein sequence ID" value="KAK4134172.1"/>
    <property type="molecule type" value="Genomic_DNA"/>
</dbReference>
<evidence type="ECO:0000313" key="3">
    <source>
        <dbReference type="Proteomes" id="UP001304895"/>
    </source>
</evidence>
<reference evidence="2" key="2">
    <citation type="submission" date="2023-05" db="EMBL/GenBank/DDBJ databases">
        <authorList>
            <consortium name="Lawrence Berkeley National Laboratory"/>
            <person name="Steindorff A."/>
            <person name="Hensen N."/>
            <person name="Bonometti L."/>
            <person name="Westerberg I."/>
            <person name="Brannstrom I.O."/>
            <person name="Guillou S."/>
            <person name="Cros-Aarteil S."/>
            <person name="Calhoun S."/>
            <person name="Haridas S."/>
            <person name="Kuo A."/>
            <person name="Mondo S."/>
            <person name="Pangilinan J."/>
            <person name="Riley R."/>
            <person name="Labutti K."/>
            <person name="Andreopoulos B."/>
            <person name="Lipzen A."/>
            <person name="Chen C."/>
            <person name="Yanf M."/>
            <person name="Daum C."/>
            <person name="Ng V."/>
            <person name="Clum A."/>
            <person name="Ohm R."/>
            <person name="Martin F."/>
            <person name="Silar P."/>
            <person name="Natvig D."/>
            <person name="Lalanne C."/>
            <person name="Gautier V."/>
            <person name="Ament-Velasquez S.L."/>
            <person name="Kruys A."/>
            <person name="Hutchinson M.I."/>
            <person name="Powell A.J."/>
            <person name="Barry K."/>
            <person name="Miller A.N."/>
            <person name="Grigoriev I.V."/>
            <person name="Debuchy R."/>
            <person name="Gladieux P."/>
            <person name="Thoren M.H."/>
            <person name="Johannesson H."/>
        </authorList>
    </citation>
    <scope>NUCLEOTIDE SEQUENCE</scope>
    <source>
        <strain evidence="2">CBS 123565</strain>
    </source>
</reference>
<proteinExistence type="predicted"/>
<feature type="compositionally biased region" description="Low complexity" evidence="1">
    <location>
        <begin position="20"/>
        <end position="38"/>
    </location>
</feature>
<comment type="caution">
    <text evidence="2">The sequence shown here is derived from an EMBL/GenBank/DDBJ whole genome shotgun (WGS) entry which is preliminary data.</text>
</comment>
<evidence type="ECO:0000256" key="1">
    <source>
        <dbReference type="SAM" id="MobiDB-lite"/>
    </source>
</evidence>
<dbReference type="AlphaFoldDB" id="A0AAN6UJI9"/>
<accession>A0AAN6UJI9</accession>
<dbReference type="Proteomes" id="UP001304895">
    <property type="component" value="Unassembled WGS sequence"/>
</dbReference>
<name>A0AAN6UJI9_9PEZI</name>